<reference evidence="2" key="1">
    <citation type="submission" date="2017-09" db="EMBL/GenBank/DDBJ databases">
        <title>Depth-based differentiation of microbial function through sediment-hosted aquifers and enrichment of novel symbionts in the deep terrestrial subsurface.</title>
        <authorList>
            <person name="Probst A.J."/>
            <person name="Ladd B."/>
            <person name="Jarett J.K."/>
            <person name="Geller-Mcgrath D.E."/>
            <person name="Sieber C.M.K."/>
            <person name="Emerson J.B."/>
            <person name="Anantharaman K."/>
            <person name="Thomas B.C."/>
            <person name="Malmstrom R."/>
            <person name="Stieglmeier M."/>
            <person name="Klingl A."/>
            <person name="Woyke T."/>
            <person name="Ryan C.M."/>
            <person name="Banfield J.F."/>
        </authorList>
    </citation>
    <scope>NUCLEOTIDE SEQUENCE [LARGE SCALE GENOMIC DNA]</scope>
</reference>
<feature type="non-terminal residue" evidence="1">
    <location>
        <position position="149"/>
    </location>
</feature>
<accession>A0A2M7GYG8</accession>
<gene>
    <name evidence="1" type="ORF">COW28_04115</name>
</gene>
<evidence type="ECO:0008006" key="3">
    <source>
        <dbReference type="Google" id="ProtNLM"/>
    </source>
</evidence>
<organism evidence="1 2">
    <name type="scientific">bacterium (Candidatus Ratteibacteria) CG15_BIG_FIL_POST_REV_8_21_14_020_41_12</name>
    <dbReference type="NCBI Taxonomy" id="2014291"/>
    <lineage>
        <taxon>Bacteria</taxon>
        <taxon>Candidatus Ratteibacteria</taxon>
    </lineage>
</organism>
<dbReference type="Proteomes" id="UP000230025">
    <property type="component" value="Unassembled WGS sequence"/>
</dbReference>
<sequence>MSNNNNELRGKEEKFYKTLQNVFIGAKIEGEGGFINLMRIKSSYYSQIEKLLKNDIDKALEKYPRFREELFDKLYYFFSRYFTESGSIYFNSTPFHNNIYEKVYTDEKDVILFWKTQMLYYVKTDRIFRSLPVEFDLPAEASAQAGGFK</sequence>
<evidence type="ECO:0000313" key="1">
    <source>
        <dbReference type="EMBL" id="PIW33331.1"/>
    </source>
</evidence>
<evidence type="ECO:0000313" key="2">
    <source>
        <dbReference type="Proteomes" id="UP000230025"/>
    </source>
</evidence>
<proteinExistence type="predicted"/>
<protein>
    <recommendedName>
        <fullName evidence="3">Site-specific DNA-methyltransferase</fullName>
    </recommendedName>
</protein>
<dbReference type="AlphaFoldDB" id="A0A2M7GYG8"/>
<dbReference type="EMBL" id="PFFY01000196">
    <property type="protein sequence ID" value="PIW33331.1"/>
    <property type="molecule type" value="Genomic_DNA"/>
</dbReference>
<name>A0A2M7GYG8_9BACT</name>
<comment type="caution">
    <text evidence="1">The sequence shown here is derived from an EMBL/GenBank/DDBJ whole genome shotgun (WGS) entry which is preliminary data.</text>
</comment>